<comment type="similarity">
    <text evidence="12">Belongs to the CRISPR-associated Cas9 family.</text>
</comment>
<dbReference type="HAMAP" id="MF_01480">
    <property type="entry name" value="Cas9"/>
    <property type="match status" value="1"/>
</dbReference>
<keyword evidence="9 12" id="KW-0238">DNA-binding</keyword>
<dbReference type="EC" id="3.1.-.-" evidence="12"/>
<dbReference type="Gene3D" id="3.30.420.10">
    <property type="entry name" value="Ribonuclease H-like superfamily/Ribonuclease H"/>
    <property type="match status" value="3"/>
</dbReference>
<evidence type="ECO:0000256" key="13">
    <source>
        <dbReference type="SAM" id="MobiDB-lite"/>
    </source>
</evidence>
<feature type="compositionally biased region" description="Basic and acidic residues" evidence="13">
    <location>
        <begin position="994"/>
        <end position="1005"/>
    </location>
</feature>
<dbReference type="AlphaFoldDB" id="D5BR51"/>
<dbReference type="HOGENOM" id="CLU_007514_0_0_5"/>
<evidence type="ECO:0000256" key="3">
    <source>
        <dbReference type="ARBA" id="ARBA00022723"/>
    </source>
</evidence>
<evidence type="ECO:0000256" key="6">
    <source>
        <dbReference type="ARBA" id="ARBA00022842"/>
    </source>
</evidence>
<keyword evidence="7 12" id="KW-0694">RNA-binding</keyword>
<evidence type="ECO:0000313" key="16">
    <source>
        <dbReference type="Proteomes" id="UP000007460"/>
    </source>
</evidence>
<dbReference type="NCBIfam" id="TIGR01865">
    <property type="entry name" value="cas_Csn1"/>
    <property type="match status" value="1"/>
</dbReference>
<keyword evidence="5 12" id="KW-0378">Hydrolase</keyword>
<keyword evidence="2 12" id="KW-0540">Nuclease</keyword>
<organism evidence="15 16">
    <name type="scientific">Puniceispirillum marinum (strain IMCC1322)</name>
    <dbReference type="NCBI Taxonomy" id="488538"/>
    <lineage>
        <taxon>Bacteria</taxon>
        <taxon>Pseudomonadati</taxon>
        <taxon>Pseudomonadota</taxon>
        <taxon>Alphaproteobacteria</taxon>
        <taxon>Candidatus Puniceispirillales</taxon>
        <taxon>Candidatus Puniceispirillaceae</taxon>
        <taxon>Candidatus Puniceispirillum</taxon>
    </lineage>
</organism>
<dbReference type="GO" id="GO:0016787">
    <property type="term" value="F:hydrolase activity"/>
    <property type="evidence" value="ECO:0007669"/>
    <property type="project" value="UniProtKB-KW"/>
</dbReference>
<feature type="domain" description="HNH Cas9-type" evidence="14">
    <location>
        <begin position="520"/>
        <end position="677"/>
    </location>
</feature>
<dbReference type="InterPro" id="IPR003615">
    <property type="entry name" value="HNH_nuc"/>
</dbReference>
<evidence type="ECO:0000256" key="1">
    <source>
        <dbReference type="ARBA" id="ARBA00001946"/>
    </source>
</evidence>
<name>D5BR51_PUNMI</name>
<evidence type="ECO:0000256" key="7">
    <source>
        <dbReference type="ARBA" id="ARBA00022884"/>
    </source>
</evidence>
<protein>
    <recommendedName>
        <fullName evidence="12">CRISPR-associated endonuclease Cas9</fullName>
        <ecNumber evidence="12">3.1.-.-</ecNumber>
    </recommendedName>
</protein>
<keyword evidence="10" id="KW-0464">Manganese</keyword>
<dbReference type="EMBL" id="CP001751">
    <property type="protein sequence ID" value="ADE40787.1"/>
    <property type="molecule type" value="Genomic_DNA"/>
</dbReference>
<evidence type="ECO:0000256" key="10">
    <source>
        <dbReference type="ARBA" id="ARBA00023211"/>
    </source>
</evidence>
<dbReference type="GO" id="GO:0046872">
    <property type="term" value="F:metal ion binding"/>
    <property type="evidence" value="ECO:0007669"/>
    <property type="project" value="UniProtKB-UniRule"/>
</dbReference>
<keyword evidence="8 12" id="KW-0051">Antiviral defense</keyword>
<comment type="domain">
    <text evidence="12">Has 2 endonuclease domains. The discontinuous RuvC-like domain cleaves the target DNA noncomplementary to crRNA while the HNH nuclease domain cleaves the target DNA complementary to crRNA.</text>
</comment>
<comment type="function">
    <text evidence="12">CRISPR (clustered regularly interspaced short palindromic repeat) is an adaptive immune system that provides protection against mobile genetic elements (viruses, transposable elements and conjugative plasmids). CRISPR clusters contain spacers, sequences complementary to antecedent mobile elements, and target invading nucleic acids. CRISPR clusters are transcribed and processed into CRISPR RNA (crRNA). In type II CRISPR systems correct processing of pre-crRNA requires a trans-encoded small RNA (tracrRNA), endogenous ribonuclease 3 (rnc) and this protein. The tracrRNA serves as a guide for ribonuclease 3-aided processing of pre-crRNA. Subsequently Cas9/crRNA/tracrRNA endonucleolytically cleaves linear or circular dsDNA target complementary to the spacer; Cas9 is inactive in the absence of the 2 guide RNAs (gRNA). Cas9 recognizes the protospacer adjacent motif (PAM) in the CRISPR repeat sequences to help distinguish self versus nonself, as targets within the bacterial CRISPR locus do not have PAMs. PAM recognition is also required for catalytic activity.</text>
</comment>
<dbReference type="STRING" id="488538.SAR116_2544"/>
<gene>
    <name evidence="12" type="primary">cas9</name>
    <name evidence="15" type="ordered locus">SAR116_2544</name>
</gene>
<dbReference type="InterPro" id="IPR033114">
    <property type="entry name" value="HNH_CAS9"/>
</dbReference>
<dbReference type="GO" id="GO:0043571">
    <property type="term" value="P:maintenance of CRISPR repeat elements"/>
    <property type="evidence" value="ECO:0007669"/>
    <property type="project" value="UniProtKB-UniRule"/>
</dbReference>
<dbReference type="InterPro" id="IPR041383">
    <property type="entry name" value="RuvC_III"/>
</dbReference>
<dbReference type="Pfam" id="PF18470">
    <property type="entry name" value="Cas9_a"/>
    <property type="match status" value="1"/>
</dbReference>
<dbReference type="Proteomes" id="UP000007460">
    <property type="component" value="Chromosome"/>
</dbReference>
<evidence type="ECO:0000256" key="5">
    <source>
        <dbReference type="ARBA" id="ARBA00022801"/>
    </source>
</evidence>
<comment type="subunit">
    <text evidence="11 12">Monomer. Binds crRNA and tracrRNA.</text>
</comment>
<dbReference type="KEGG" id="apb:SAR116_2544"/>
<dbReference type="eggNOG" id="COG3513">
    <property type="taxonomic scope" value="Bacteria"/>
</dbReference>
<dbReference type="Pfam" id="PF13395">
    <property type="entry name" value="HNH_4"/>
    <property type="match status" value="1"/>
</dbReference>
<dbReference type="InterPro" id="IPR040619">
    <property type="entry name" value="Cas9_alpha-helical_lobe"/>
</dbReference>
<keyword evidence="6" id="KW-0460">Magnesium</keyword>
<evidence type="ECO:0000256" key="2">
    <source>
        <dbReference type="ARBA" id="ARBA00022722"/>
    </source>
</evidence>
<evidence type="ECO:0000256" key="12">
    <source>
        <dbReference type="HAMAP-Rule" id="MF_01480"/>
    </source>
</evidence>
<evidence type="ECO:0000256" key="11">
    <source>
        <dbReference type="ARBA" id="ARBA00046380"/>
    </source>
</evidence>
<accession>D5BR51</accession>
<comment type="caution">
    <text evidence="12">Lacks conserved residue(s) required for the propagation of feature annotation.</text>
</comment>
<feature type="active site" description="For RuvC-like nuclease domain" evidence="12">
    <location>
        <position position="7"/>
    </location>
</feature>
<evidence type="ECO:0000313" key="15">
    <source>
        <dbReference type="EMBL" id="ADE40787.1"/>
    </source>
</evidence>
<dbReference type="GO" id="GO:0051607">
    <property type="term" value="P:defense response to virus"/>
    <property type="evidence" value="ECO:0007669"/>
    <property type="project" value="UniProtKB-UniRule"/>
</dbReference>
<feature type="region of interest" description="Disordered" evidence="13">
    <location>
        <begin position="994"/>
        <end position="1035"/>
    </location>
</feature>
<keyword evidence="4 12" id="KW-0255">Endonuclease</keyword>
<sequence>MRRLGLDLGTNSIGWCLLDLGDDGEPVSIFRTGARIFSDGRDPKSLGSLKATRREARLTRRRRDRFIQRQKNLINALVKYGLMPADEIQRQALAYKDPYPIRKKALDEAIDPYEMGRAIFHINQRRGFKSNRKSADNEAGVVKQSIADLEMKLGEAGARTIGEFLADRQATNDTVRARRLSGTNALYEFYPDRYMLEQEFDTLWAKQAAFNPSLYIEAARERLKEIVFFQRKLKPQEVGRCIFLSDEDRISKALPSFQRFRIYQELSNLAWIDHDGVAHRITASLALRDHLFDELEHKKKLTFKAMRAILRKQGVVDYPVGFNLESDNRDHLIGNLTSCIMRDAKKMIGSAWDRLDEEEQDSFILMLQDDQKGDDEVRSILTQQYGLSDDVAEDCLDVRLPDGHGSLSKKAIDRILPVLRDQGLIYYDAVKEAGLGEANLYDPYAALSDKLDYYGKALAGHVMGASGKFEDSDEKRYGTISNPTVHIALNQVRAVVNELIRLHGKPDEVVIEIGRDLPMGADGKRELERFQKEGRAKNERARDELKKLGHIDSRESRQKFQLWEQLAKEPVDRCCPFTGKMMSISDLFSDKVEIEHLLPFSLTLDDSMANKTVCFRQANRDKGNRAPFDAFGNSPAGYDWQEILGRSQNLPYAKRWRFLPDAMKRFEADGGFLERQLNDTRYISRYTTEYISTIIPKNKIWVVTGRLTSLLRGFWGLNSILRGHNTDDGTPAKKSRDDHRHHAIDAIVVGMTSRGLLQKVSKAARRSEDLDLTRLFEGRIDPWDGFRDEVKKHIDAIIVSHRPRKKSQGALHNDTAYGIVEHAENGASTVVHRVPITSLGKQSDIEKVRDPLIKSALLNETAGLSGKSFENAVQKWCADNSIKSLRIVETVSIIPITDKEGVAYKGYKGDGNAYMDIYQDPTSSKWKGEIVSRFDANQKGFIPSWQSQFPTARLIMRLRINDLLKLQDGEIEEIYRVQRLSGSKILMAPHTEANVDARDRDKNDTFKLTSKSPGKLQSASARKVHISPTGLIREG</sequence>
<proteinExistence type="inferred from homology"/>
<evidence type="ECO:0000256" key="4">
    <source>
        <dbReference type="ARBA" id="ARBA00022759"/>
    </source>
</evidence>
<evidence type="ECO:0000256" key="9">
    <source>
        <dbReference type="ARBA" id="ARBA00023125"/>
    </source>
</evidence>
<dbReference type="OrthoDB" id="9777169at2"/>
<evidence type="ECO:0000256" key="8">
    <source>
        <dbReference type="ARBA" id="ARBA00023118"/>
    </source>
</evidence>
<keyword evidence="3" id="KW-0479">Metal-binding</keyword>
<feature type="active site" description="Proton acceptor for HNH nuclease domain" evidence="12">
    <location>
        <position position="596"/>
    </location>
</feature>
<dbReference type="Pfam" id="PF18541">
    <property type="entry name" value="RuvC_III"/>
    <property type="match status" value="1"/>
</dbReference>
<comment type="cofactor">
    <cofactor evidence="1">
        <name>Mg(2+)</name>
        <dbReference type="ChEBI" id="CHEBI:18420"/>
    </cofactor>
</comment>
<dbReference type="RefSeq" id="WP_013047413.1">
    <property type="nucleotide sequence ID" value="NC_014010.1"/>
</dbReference>
<dbReference type="InterPro" id="IPR036397">
    <property type="entry name" value="RNaseH_sf"/>
</dbReference>
<dbReference type="GO" id="GO:0003677">
    <property type="term" value="F:DNA binding"/>
    <property type="evidence" value="ECO:0007669"/>
    <property type="project" value="UniProtKB-UniRule"/>
</dbReference>
<dbReference type="PROSITE" id="PS51749">
    <property type="entry name" value="HNH_CAS9"/>
    <property type="match status" value="1"/>
</dbReference>
<feature type="compositionally biased region" description="Polar residues" evidence="13">
    <location>
        <begin position="1006"/>
        <end position="1020"/>
    </location>
</feature>
<dbReference type="GO" id="GO:0003723">
    <property type="term" value="F:RNA binding"/>
    <property type="evidence" value="ECO:0007669"/>
    <property type="project" value="UniProtKB-UniRule"/>
</dbReference>
<dbReference type="InterPro" id="IPR028629">
    <property type="entry name" value="Cas9"/>
</dbReference>
<reference evidence="15 16" key="1">
    <citation type="journal article" date="2010" name="J. Bacteriol.">
        <title>Complete genome sequence of "Candidatus Puniceispirillum marinum" IMCC1322, a representative of the SAR116 clade in the Alphaproteobacteria.</title>
        <authorList>
            <person name="Oh H.M."/>
            <person name="Kwon K.K."/>
            <person name="Kang I."/>
            <person name="Kang S.G."/>
            <person name="Lee J.H."/>
            <person name="Kim S.J."/>
            <person name="Cho J.C."/>
        </authorList>
    </citation>
    <scope>NUCLEOTIDE SEQUENCE [LARGE SCALE GENOMIC DNA]</scope>
    <source>
        <strain evidence="15 16">IMCC1322</strain>
    </source>
</reference>
<evidence type="ECO:0000259" key="14">
    <source>
        <dbReference type="PROSITE" id="PS51749"/>
    </source>
</evidence>
<dbReference type="GO" id="GO:0004519">
    <property type="term" value="F:endonuclease activity"/>
    <property type="evidence" value="ECO:0007669"/>
    <property type="project" value="UniProtKB-UniRule"/>
</dbReference>
<keyword evidence="16" id="KW-1185">Reference proteome</keyword>